<evidence type="ECO:0000313" key="3">
    <source>
        <dbReference type="Proteomes" id="UP000006048"/>
    </source>
</evidence>
<dbReference type="Proteomes" id="UP000006048">
    <property type="component" value="Chromosome"/>
</dbReference>
<dbReference type="HOGENOM" id="CLU_098807_3_1_12"/>
<protein>
    <submittedName>
        <fullName evidence="2">CutA1 divalent ion tolerance protein</fullName>
    </submittedName>
</protein>
<proteinExistence type="inferred from homology"/>
<dbReference type="SUPFAM" id="SSF54913">
    <property type="entry name" value="GlnB-like"/>
    <property type="match status" value="1"/>
</dbReference>
<sequence length="106" mass="12327">MAESNEIIIFTAINDSDVAEELITNMLESELIISGTLFPGTTLLYRWEGKINLDEEVKIIIKAKRENYNKIEDYIMHRHPYKIPELTTISASFGSEKFREFCRNKP</sequence>
<dbReference type="GO" id="GO:0005507">
    <property type="term" value="F:copper ion binding"/>
    <property type="evidence" value="ECO:0007669"/>
    <property type="project" value="TreeGrafter"/>
</dbReference>
<dbReference type="InterPro" id="IPR011322">
    <property type="entry name" value="N-reg_PII-like_a/b"/>
</dbReference>
<reference evidence="2 3" key="1">
    <citation type="submission" date="2012-06" db="EMBL/GenBank/DDBJ databases">
        <title>The complete chromosome of genome of Turneriella parva DSM 21527.</title>
        <authorList>
            <consortium name="US DOE Joint Genome Institute (JGI-PGF)"/>
            <person name="Lucas S."/>
            <person name="Han J."/>
            <person name="Lapidus A."/>
            <person name="Bruce D."/>
            <person name="Goodwin L."/>
            <person name="Pitluck S."/>
            <person name="Peters L."/>
            <person name="Kyrpides N."/>
            <person name="Mavromatis K."/>
            <person name="Ivanova N."/>
            <person name="Mikhailova N."/>
            <person name="Chertkov O."/>
            <person name="Detter J.C."/>
            <person name="Tapia R."/>
            <person name="Han C."/>
            <person name="Land M."/>
            <person name="Hauser L."/>
            <person name="Markowitz V."/>
            <person name="Cheng J.-F."/>
            <person name="Hugenholtz P."/>
            <person name="Woyke T."/>
            <person name="Wu D."/>
            <person name="Gronow S."/>
            <person name="Wellnitz S."/>
            <person name="Brambilla E."/>
            <person name="Klenk H.-P."/>
            <person name="Eisen J.A."/>
        </authorList>
    </citation>
    <scope>NUCLEOTIDE SEQUENCE [LARGE SCALE GENOMIC DNA]</scope>
    <source>
        <strain evidence="3">ATCC BAA-1111 / DSM 21527 / NCTC 11395 / H</strain>
    </source>
</reference>
<comment type="similarity">
    <text evidence="1">Belongs to the CutA family.</text>
</comment>
<organism evidence="2 3">
    <name type="scientific">Turneriella parva (strain ATCC BAA-1111 / DSM 21527 / NCTC 11395 / H)</name>
    <name type="common">Leptospira parva</name>
    <dbReference type="NCBI Taxonomy" id="869212"/>
    <lineage>
        <taxon>Bacteria</taxon>
        <taxon>Pseudomonadati</taxon>
        <taxon>Spirochaetota</taxon>
        <taxon>Spirochaetia</taxon>
        <taxon>Leptospirales</taxon>
        <taxon>Leptospiraceae</taxon>
        <taxon>Turneriella</taxon>
    </lineage>
</organism>
<evidence type="ECO:0000313" key="2">
    <source>
        <dbReference type="EMBL" id="AFM13153.1"/>
    </source>
</evidence>
<keyword evidence="3" id="KW-1185">Reference proteome</keyword>
<gene>
    <name evidence="2" type="ordered locus">Turpa_2513</name>
</gene>
<dbReference type="STRING" id="869212.Turpa_2513"/>
<dbReference type="KEGG" id="tpx:Turpa_2513"/>
<dbReference type="EMBL" id="CP002959">
    <property type="protein sequence ID" value="AFM13153.1"/>
    <property type="molecule type" value="Genomic_DNA"/>
</dbReference>
<dbReference type="InterPro" id="IPR015867">
    <property type="entry name" value="N-reg_PII/ATP_PRibTrfase_C"/>
</dbReference>
<dbReference type="PANTHER" id="PTHR23419:SF8">
    <property type="entry name" value="FI09726P"/>
    <property type="match status" value="1"/>
</dbReference>
<accession>I4B796</accession>
<dbReference type="AlphaFoldDB" id="I4B796"/>
<dbReference type="Pfam" id="PF03091">
    <property type="entry name" value="CutA1"/>
    <property type="match status" value="1"/>
</dbReference>
<name>I4B796_TURPD</name>
<dbReference type="Gene3D" id="3.30.70.120">
    <property type="match status" value="1"/>
</dbReference>
<dbReference type="InterPro" id="IPR004323">
    <property type="entry name" value="Ion_tolerance_CutA"/>
</dbReference>
<dbReference type="RefSeq" id="WP_014803659.1">
    <property type="nucleotide sequence ID" value="NC_018020.1"/>
</dbReference>
<evidence type="ECO:0000256" key="1">
    <source>
        <dbReference type="ARBA" id="ARBA00010169"/>
    </source>
</evidence>
<dbReference type="OrthoDB" id="343674at2"/>
<dbReference type="GO" id="GO:0010038">
    <property type="term" value="P:response to metal ion"/>
    <property type="evidence" value="ECO:0007669"/>
    <property type="project" value="InterPro"/>
</dbReference>
<dbReference type="PANTHER" id="PTHR23419">
    <property type="entry name" value="DIVALENT CATION TOLERANCE CUTA-RELATED"/>
    <property type="match status" value="1"/>
</dbReference>